<dbReference type="KEGG" id="mlo:msl0218"/>
<evidence type="ECO:0000313" key="1">
    <source>
        <dbReference type="EMBL" id="BAB47850.1"/>
    </source>
</evidence>
<sequence>MHCVTVSGASETSNVVALQWQLPLMVINITSPLSAAHEARHHKEVILTTACQQVLL</sequence>
<dbReference type="Proteomes" id="UP000000552">
    <property type="component" value="Chromosome"/>
</dbReference>
<protein>
    <submittedName>
        <fullName evidence="1">Msl0218 protein</fullName>
    </submittedName>
</protein>
<dbReference type="HOGENOM" id="CLU_3011195_0_0_5"/>
<gene>
    <name evidence="1" type="ordered locus">msl0218</name>
</gene>
<proteinExistence type="predicted"/>
<reference evidence="1 2" key="1">
    <citation type="journal article" date="2000" name="DNA Res.">
        <title>Complete genome structure of the nitrogen-fixing symbiotic bacterium Mesorhizobium loti.</title>
        <authorList>
            <person name="Kaneko T."/>
            <person name="Nakamura Y."/>
            <person name="Sato S."/>
            <person name="Asamizu E."/>
            <person name="Kato T."/>
            <person name="Sasamoto S."/>
            <person name="Watanabe A."/>
            <person name="Idesawa K."/>
            <person name="Ishikawa A."/>
            <person name="Kawashima K."/>
            <person name="Kimura T."/>
            <person name="Kishida Y."/>
            <person name="Kiyokawa C."/>
            <person name="Kohara M."/>
            <person name="Matsumoto M."/>
            <person name="Matsuno A."/>
            <person name="Mochizuki Y."/>
            <person name="Nakayama S."/>
            <person name="Nakazaki N."/>
            <person name="Shimpo S."/>
            <person name="Sugimoto M."/>
            <person name="Takeuchi C."/>
            <person name="Yamada M."/>
            <person name="Tabata S."/>
        </authorList>
    </citation>
    <scope>NUCLEOTIDE SEQUENCE [LARGE SCALE GENOMIC DNA]</scope>
    <source>
        <strain evidence="2">LMG 29417 / CECT 9101 / MAFF 303099</strain>
    </source>
</reference>
<dbReference type="AlphaFoldDB" id="Q98NB1"/>
<evidence type="ECO:0000313" key="2">
    <source>
        <dbReference type="Proteomes" id="UP000000552"/>
    </source>
</evidence>
<accession>Q98NB1</accession>
<name>Q98NB1_RHILO</name>
<dbReference type="EMBL" id="BA000012">
    <property type="protein sequence ID" value="BAB47850.1"/>
    <property type="molecule type" value="Genomic_DNA"/>
</dbReference>
<organism evidence="1 2">
    <name type="scientific">Mesorhizobium japonicum (strain LMG 29417 / CECT 9101 / MAFF 303099)</name>
    <name type="common">Mesorhizobium loti (strain MAFF 303099)</name>
    <dbReference type="NCBI Taxonomy" id="266835"/>
    <lineage>
        <taxon>Bacteria</taxon>
        <taxon>Pseudomonadati</taxon>
        <taxon>Pseudomonadota</taxon>
        <taxon>Alphaproteobacteria</taxon>
        <taxon>Hyphomicrobiales</taxon>
        <taxon>Phyllobacteriaceae</taxon>
        <taxon>Mesorhizobium</taxon>
    </lineage>
</organism>